<gene>
    <name evidence="2" type="ORF">A2W18_09840</name>
</gene>
<name>A0A1F6VAF6_9PROT</name>
<accession>A0A1F6VAF6</accession>
<keyword evidence="1" id="KW-0732">Signal</keyword>
<dbReference type="AlphaFoldDB" id="A0A1F6VAF6"/>
<organism evidence="2 3">
    <name type="scientific">Candidatus Muproteobacteria bacterium RBG_16_60_9</name>
    <dbReference type="NCBI Taxonomy" id="1817755"/>
    <lineage>
        <taxon>Bacteria</taxon>
        <taxon>Pseudomonadati</taxon>
        <taxon>Pseudomonadota</taxon>
        <taxon>Candidatus Muproteobacteria</taxon>
    </lineage>
</organism>
<proteinExistence type="predicted"/>
<feature type="signal peptide" evidence="1">
    <location>
        <begin position="1"/>
        <end position="26"/>
    </location>
</feature>
<dbReference type="Proteomes" id="UP000179076">
    <property type="component" value="Unassembled WGS sequence"/>
</dbReference>
<dbReference type="PROSITE" id="PS51257">
    <property type="entry name" value="PROKAR_LIPOPROTEIN"/>
    <property type="match status" value="1"/>
</dbReference>
<comment type="caution">
    <text evidence="2">The sequence shown here is derived from an EMBL/GenBank/DDBJ whole genome shotgun (WGS) entry which is preliminary data.</text>
</comment>
<evidence type="ECO:0000313" key="3">
    <source>
        <dbReference type="Proteomes" id="UP000179076"/>
    </source>
</evidence>
<evidence type="ECO:0000256" key="1">
    <source>
        <dbReference type="SAM" id="SignalP"/>
    </source>
</evidence>
<protein>
    <submittedName>
        <fullName evidence="2">Uncharacterized protein</fullName>
    </submittedName>
</protein>
<reference evidence="2 3" key="1">
    <citation type="journal article" date="2016" name="Nat. Commun.">
        <title>Thousands of microbial genomes shed light on interconnected biogeochemical processes in an aquifer system.</title>
        <authorList>
            <person name="Anantharaman K."/>
            <person name="Brown C.T."/>
            <person name="Hug L.A."/>
            <person name="Sharon I."/>
            <person name="Castelle C.J."/>
            <person name="Probst A.J."/>
            <person name="Thomas B.C."/>
            <person name="Singh A."/>
            <person name="Wilkins M.J."/>
            <person name="Karaoz U."/>
            <person name="Brodie E.L."/>
            <person name="Williams K.H."/>
            <person name="Hubbard S.S."/>
            <person name="Banfield J.F."/>
        </authorList>
    </citation>
    <scope>NUCLEOTIDE SEQUENCE [LARGE SCALE GENOMIC DNA]</scope>
</reference>
<evidence type="ECO:0000313" key="2">
    <source>
        <dbReference type="EMBL" id="OGI66631.1"/>
    </source>
</evidence>
<feature type="chain" id="PRO_5009527196" evidence="1">
    <location>
        <begin position="27"/>
        <end position="151"/>
    </location>
</feature>
<dbReference type="EMBL" id="MFSP01000083">
    <property type="protein sequence ID" value="OGI66631.1"/>
    <property type="molecule type" value="Genomic_DNA"/>
</dbReference>
<sequence>MRRYLYLVVVGSLVLSGCASSLSGSAYERRQGRTVQDVQLGTVEHVREVLLEGTKTGIGAAAGGVAGSVIGRGGRGNRSVGSAVGGIAGAVVGGVAGAAVEESATKQKGLEITVRLEGGRLLAVTQAADEAFNVGDKVRLLSGQGVTRVTH</sequence>